<dbReference type="AlphaFoldDB" id="F0S7A9"/>
<dbReference type="eggNOG" id="COG0513">
    <property type="taxonomic scope" value="Bacteria"/>
</dbReference>
<dbReference type="RefSeq" id="WP_013631637.1">
    <property type="nucleotide sequence ID" value="NC_015177.1"/>
</dbReference>
<gene>
    <name evidence="1" type="ordered locus">Pedsa_0555</name>
</gene>
<dbReference type="KEGG" id="psn:Pedsa_0555"/>
<sequence>MVKLKYKLRKGLFLSQIEPFKTEGLPTDSFIHKVVPGCGATTLELVFARNSIIVVPNLPVIVGKCNKMNRDKQGRKLRKNKTILGVYESVTEADIKYYIDNCKSHKKILTTPEGFTKIKNVLGDSIYDYFLLFDECEKAIQDIDYRKDIINPLDYFFQFKHKAFVSATPILPSDERFNNFKVVQIIPDYDFKEDITVISTNNVIFHLNKIILKYVPEVEQSERKFFIFIKSTNRIKNIIRGLKIENESAVYCSADSKSKLKFNELEKVYDTVEGNSFQKYNFFTSRFFSAVDIDYTMYSCDPIIVILSDIISVEHTAIDPHTEAVQIAGRFRKPIPADGDIEAIKDIYHISNYNSELTSFDRNEVNAILKDKKQLYDFVTKFRPKSDIEYFKRFIDEILMMSGFDCFMKDGELNPYMVDNFVNKERVKKYYRNKDGLINTYDESIHFNVTGDSGYIYYNISDQDLASITDTTSTLTVNDKISMWTREIMSETSGKTNFGLVMLMQHYPKQFGFIERYGWEEAKELDYDINKIQSVLEEREKLKGLMPMIKFIHNNFHVAQFYTSSEIEILLNAGIKETGLKHLKPDLKLLKSGALLSERTSRIRDNRPANGYVIKSYRQSI</sequence>
<dbReference type="HOGENOM" id="CLU_019296_0_0_10"/>
<name>F0S7A9_PSESL</name>
<protein>
    <submittedName>
        <fullName evidence="1">Uncharacterized protein</fullName>
    </submittedName>
</protein>
<organism evidence="1 2">
    <name type="scientific">Pseudopedobacter saltans (strain ATCC 51119 / DSM 12145 / JCM 21818 / CCUG 39354 / LMG 10337 / NBRC 100064 / NCIMB 13643)</name>
    <name type="common">Pedobacter saltans</name>
    <dbReference type="NCBI Taxonomy" id="762903"/>
    <lineage>
        <taxon>Bacteria</taxon>
        <taxon>Pseudomonadati</taxon>
        <taxon>Bacteroidota</taxon>
        <taxon>Sphingobacteriia</taxon>
        <taxon>Sphingobacteriales</taxon>
        <taxon>Sphingobacteriaceae</taxon>
        <taxon>Pseudopedobacter</taxon>
    </lineage>
</organism>
<accession>F0S7A9</accession>
<dbReference type="OrthoDB" id="1000127at2"/>
<reference evidence="1 2" key="1">
    <citation type="journal article" date="2011" name="Stand. Genomic Sci.">
        <title>Complete genome sequence of the gliding, heparinolytic Pedobacter saltans type strain (113).</title>
        <authorList>
            <person name="Liolios K."/>
            <person name="Sikorski J."/>
            <person name="Lu M."/>
            <person name="Nolan M."/>
            <person name="Lapidus A."/>
            <person name="Lucas S."/>
            <person name="Hammon N."/>
            <person name="Deshpande S."/>
            <person name="Cheng J.F."/>
            <person name="Tapia R."/>
            <person name="Han C."/>
            <person name="Goodwin L."/>
            <person name="Pitluck S."/>
            <person name="Huntemann M."/>
            <person name="Ivanova N."/>
            <person name="Pagani I."/>
            <person name="Mavromatis K."/>
            <person name="Ovchinikova G."/>
            <person name="Pati A."/>
            <person name="Chen A."/>
            <person name="Palaniappan K."/>
            <person name="Land M."/>
            <person name="Hauser L."/>
            <person name="Brambilla E.M."/>
            <person name="Kotsyurbenko O."/>
            <person name="Rohde M."/>
            <person name="Tindall B.J."/>
            <person name="Abt B."/>
            <person name="Goker M."/>
            <person name="Detter J.C."/>
            <person name="Woyke T."/>
            <person name="Bristow J."/>
            <person name="Eisen J.A."/>
            <person name="Markowitz V."/>
            <person name="Hugenholtz P."/>
            <person name="Klenk H.P."/>
            <person name="Kyrpides N.C."/>
        </authorList>
    </citation>
    <scope>NUCLEOTIDE SEQUENCE [LARGE SCALE GENOMIC DNA]</scope>
    <source>
        <strain evidence="2">ATCC 51119 / DSM 12145 / JCM 21818 / LMG 10337 / NBRC 100064 / NCIMB 13643</strain>
    </source>
</reference>
<reference evidence="2" key="2">
    <citation type="submission" date="2011-02" db="EMBL/GenBank/DDBJ databases">
        <title>The complete genome of Pedobacter saltans DSM 12145.</title>
        <authorList>
            <consortium name="US DOE Joint Genome Institute (JGI-PGF)"/>
            <person name="Lucas S."/>
            <person name="Copeland A."/>
            <person name="Lapidus A."/>
            <person name="Bruce D."/>
            <person name="Goodwin L."/>
            <person name="Pitluck S."/>
            <person name="Kyrpides N."/>
            <person name="Mavromatis K."/>
            <person name="Pagani I."/>
            <person name="Ivanova N."/>
            <person name="Ovchinnikova G."/>
            <person name="Lu M."/>
            <person name="Detter J.C."/>
            <person name="Han C."/>
            <person name="Land M."/>
            <person name="Hauser L."/>
            <person name="Markowitz V."/>
            <person name="Cheng J.-F."/>
            <person name="Hugenholtz P."/>
            <person name="Woyke T."/>
            <person name="Wu D."/>
            <person name="Tindall B."/>
            <person name="Pomrenke H.G."/>
            <person name="Brambilla E."/>
            <person name="Klenk H.-P."/>
            <person name="Eisen J.A."/>
        </authorList>
    </citation>
    <scope>NUCLEOTIDE SEQUENCE [LARGE SCALE GENOMIC DNA]</scope>
    <source>
        <strain evidence="2">ATCC 51119 / DSM 12145 / JCM 21818 / LMG 10337 / NBRC 100064 / NCIMB 13643</strain>
    </source>
</reference>
<dbReference type="Proteomes" id="UP000000310">
    <property type="component" value="Chromosome"/>
</dbReference>
<evidence type="ECO:0000313" key="1">
    <source>
        <dbReference type="EMBL" id="ADY51134.1"/>
    </source>
</evidence>
<evidence type="ECO:0000313" key="2">
    <source>
        <dbReference type="Proteomes" id="UP000000310"/>
    </source>
</evidence>
<proteinExistence type="predicted"/>
<dbReference type="EMBL" id="CP002545">
    <property type="protein sequence ID" value="ADY51134.1"/>
    <property type="molecule type" value="Genomic_DNA"/>
</dbReference>
<keyword evidence="2" id="KW-1185">Reference proteome</keyword>